<sequence length="39" mass="4348">TALSEASWTSTFSSDQLLKMLLSSTRRQLDAPHFHLTGL</sequence>
<evidence type="ECO:0000313" key="1">
    <source>
        <dbReference type="EMBL" id="CAG7676718.1"/>
    </source>
</evidence>
<comment type="caution">
    <text evidence="1">The sequence shown here is derived from an EMBL/GenBank/DDBJ whole genome shotgun (WGS) entry which is preliminary data.</text>
</comment>
<dbReference type="AlphaFoldDB" id="A0A8J2J197"/>
<evidence type="ECO:0000313" key="2">
    <source>
        <dbReference type="Proteomes" id="UP000708208"/>
    </source>
</evidence>
<keyword evidence="2" id="KW-1185">Reference proteome</keyword>
<proteinExistence type="predicted"/>
<organism evidence="1 2">
    <name type="scientific">Allacma fusca</name>
    <dbReference type="NCBI Taxonomy" id="39272"/>
    <lineage>
        <taxon>Eukaryota</taxon>
        <taxon>Metazoa</taxon>
        <taxon>Ecdysozoa</taxon>
        <taxon>Arthropoda</taxon>
        <taxon>Hexapoda</taxon>
        <taxon>Collembola</taxon>
        <taxon>Symphypleona</taxon>
        <taxon>Sminthuridae</taxon>
        <taxon>Allacma</taxon>
    </lineage>
</organism>
<gene>
    <name evidence="1" type="ORF">AFUS01_LOCUS2436</name>
</gene>
<dbReference type="Proteomes" id="UP000708208">
    <property type="component" value="Unassembled WGS sequence"/>
</dbReference>
<reference evidence="1" key="1">
    <citation type="submission" date="2021-06" db="EMBL/GenBank/DDBJ databases">
        <authorList>
            <person name="Hodson N. C."/>
            <person name="Mongue J. A."/>
            <person name="Jaron S. K."/>
        </authorList>
    </citation>
    <scope>NUCLEOTIDE SEQUENCE</scope>
</reference>
<feature type="non-terminal residue" evidence="1">
    <location>
        <position position="1"/>
    </location>
</feature>
<name>A0A8J2J197_9HEXA</name>
<accession>A0A8J2J197</accession>
<dbReference type="EMBL" id="CAJVCH010013894">
    <property type="protein sequence ID" value="CAG7676718.1"/>
    <property type="molecule type" value="Genomic_DNA"/>
</dbReference>
<protein>
    <submittedName>
        <fullName evidence="1">Uncharacterized protein</fullName>
    </submittedName>
</protein>